<evidence type="ECO:0000313" key="4">
    <source>
        <dbReference type="Proteomes" id="UP000602510"/>
    </source>
</evidence>
<dbReference type="Proteomes" id="UP000602510">
    <property type="component" value="Unassembled WGS sequence"/>
</dbReference>
<keyword evidence="4" id="KW-1185">Reference proteome</keyword>
<name>A0A833SK41_PHYIN</name>
<protein>
    <submittedName>
        <fullName evidence="3">Guanylate-binding domain-containing protein</fullName>
    </submittedName>
</protein>
<dbReference type="PANTHER" id="PTHR22796">
    <property type="entry name" value="URG4-RELATED"/>
    <property type="match status" value="1"/>
</dbReference>
<proteinExistence type="predicted"/>
<dbReference type="InterPro" id="IPR030383">
    <property type="entry name" value="G_VLIG_dom"/>
</dbReference>
<evidence type="ECO:0000256" key="1">
    <source>
        <dbReference type="SAM" id="Coils"/>
    </source>
</evidence>
<dbReference type="GO" id="GO:0005525">
    <property type="term" value="F:GTP binding"/>
    <property type="evidence" value="ECO:0007669"/>
    <property type="project" value="InterPro"/>
</dbReference>
<dbReference type="InterPro" id="IPR027417">
    <property type="entry name" value="P-loop_NTPase"/>
</dbReference>
<dbReference type="AlphaFoldDB" id="A0A833SK41"/>
<dbReference type="Gene3D" id="3.40.50.300">
    <property type="entry name" value="P-loop containing nucleotide triphosphate hydrolases"/>
    <property type="match status" value="1"/>
</dbReference>
<dbReference type="PANTHER" id="PTHR22796:SF1">
    <property type="entry name" value="VWFA DOMAIN-CONTAINING PROTEIN"/>
    <property type="match status" value="1"/>
</dbReference>
<accession>A0A833SK41</accession>
<feature type="domain" description="VLIG-type G" evidence="2">
    <location>
        <begin position="828"/>
        <end position="902"/>
    </location>
</feature>
<feature type="coiled-coil region" evidence="1">
    <location>
        <begin position="129"/>
        <end position="165"/>
    </location>
</feature>
<dbReference type="EMBL" id="WSZM01000339">
    <property type="protein sequence ID" value="KAF4034898.1"/>
    <property type="molecule type" value="Genomic_DNA"/>
</dbReference>
<evidence type="ECO:0000313" key="3">
    <source>
        <dbReference type="EMBL" id="KAF4034898.1"/>
    </source>
</evidence>
<dbReference type="PROSITE" id="PS51717">
    <property type="entry name" value="G_VLIG"/>
    <property type="match status" value="1"/>
</dbReference>
<sequence length="902" mass="101348">MAAPDEQEDGELSSYSVSFHIEKQEDQPDSTSCAAVTSADLETLPEDCSKICLLKGSYPAIAVTRPMKSVIRTEQFRRTFMAVPFAEWLKEQSQHCRIDLNPAIVRSVKLCQNILKTFDMWPEDEMDAAREAQEKKEQEEYELAAEMLKEEIAEQRTMVDQALNELFRLRVGDPAHDASNTSLQTALTAYEAFREWIKSTCLWKIDEKIPLTLDAPGRLGEVGGKLFVLYSCGDTADLSKLLEMCATTSTSELLKAIKNRKAKESNPEVDIEANEDSWESFVKRLSEPLAKLQTKWRIGVESVLAAANEIKLKDLEGEQKRAKTAWYDHERSIIEGKFDQLRQVLLSQDGLLFTLRAYPRRRGTLYCDGSREMYTQSCAVQNIVKLNMPKCGIRRQELLGWHLLSSNENSVAMFTVKVRSAIKICTGKERMCVKFISFPPSADHGRPSRANERVIRTLGRFASLCDYDAPNRIMTFLSEDSVGIYKFDESFKKMERMKVVDLGVRSTLADLPFRDVLLLDSTVYVTDSSGCSQGINIRNNQTSNVMSIRDEDESTSLSCSQLLTLADNLAMGVVSCVPSDDGTFEGILECISRDDHRHLPVLSLGVKFLTDRVSIRCVDDEVLVLDPLAQKVYFFSIHVTVRSDSYRMRQSDNAGSKVAGSGTSKGDCPRKLHWMYTLYHVFEKFPVRALLDVGNFSPMSILVACPGVEKTNTLRESYHDFLSLLMSDLMALNKPLHGLDLISRLTVQRSLRGVTTRIKSKPLKSFFQTLITFLPVQICRAEGNALTVLYDGLDQSFKSEDDVQAWGAADIAESIRFGLLSPLLRAWQGRCIVITSMGKQSTGKSYFLNHLTGSSFAIAGNRCTDGAWMSLRIMEDVLLVVLDFEGLGSFERTDQEDDSSQC</sequence>
<comment type="caution">
    <text evidence="3">The sequence shown here is derived from an EMBL/GenBank/DDBJ whole genome shotgun (WGS) entry which is preliminary data.</text>
</comment>
<gene>
    <name evidence="3" type="ORF">GN244_ATG13112</name>
</gene>
<keyword evidence="1" id="KW-0175">Coiled coil</keyword>
<evidence type="ECO:0000259" key="2">
    <source>
        <dbReference type="PROSITE" id="PS51717"/>
    </source>
</evidence>
<organism evidence="3 4">
    <name type="scientific">Phytophthora infestans</name>
    <name type="common">Potato late blight agent</name>
    <name type="synonym">Botrytis infestans</name>
    <dbReference type="NCBI Taxonomy" id="4787"/>
    <lineage>
        <taxon>Eukaryota</taxon>
        <taxon>Sar</taxon>
        <taxon>Stramenopiles</taxon>
        <taxon>Oomycota</taxon>
        <taxon>Peronosporomycetes</taxon>
        <taxon>Peronosporales</taxon>
        <taxon>Peronosporaceae</taxon>
        <taxon>Phytophthora</taxon>
    </lineage>
</organism>
<reference evidence="3" key="1">
    <citation type="submission" date="2020-04" db="EMBL/GenBank/DDBJ databases">
        <title>Hybrid Assembly of Korean Phytophthora infestans isolates.</title>
        <authorList>
            <person name="Prokchorchik M."/>
            <person name="Lee Y."/>
            <person name="Seo J."/>
            <person name="Cho J.-H."/>
            <person name="Park Y.-E."/>
            <person name="Jang D.-C."/>
            <person name="Im J.-S."/>
            <person name="Choi J.-G."/>
            <person name="Park H.-J."/>
            <person name="Lee G.-B."/>
            <person name="Lee Y.-G."/>
            <person name="Hong S.-Y."/>
            <person name="Cho K."/>
            <person name="Sohn K.H."/>
        </authorList>
    </citation>
    <scope>NUCLEOTIDE SEQUENCE</scope>
    <source>
        <strain evidence="3">KR_1_A1</strain>
    </source>
</reference>
<dbReference type="SUPFAM" id="SSF52540">
    <property type="entry name" value="P-loop containing nucleoside triphosphate hydrolases"/>
    <property type="match status" value="1"/>
</dbReference>